<dbReference type="InterPro" id="IPR002110">
    <property type="entry name" value="Ankyrin_rpt"/>
</dbReference>
<dbReference type="PANTHER" id="PTHR24126">
    <property type="entry name" value="ANKYRIN REPEAT, PH AND SEC7 DOMAIN CONTAINING PROTEIN SECG-RELATED"/>
    <property type="match status" value="1"/>
</dbReference>
<keyword evidence="2 3" id="KW-0040">ANK repeat</keyword>
<dbReference type="InParanoid" id="A0A3N4L028"/>
<dbReference type="SUPFAM" id="SSF48403">
    <property type="entry name" value="Ankyrin repeat"/>
    <property type="match status" value="1"/>
</dbReference>
<dbReference type="Pfam" id="PF12796">
    <property type="entry name" value="Ank_2"/>
    <property type="match status" value="2"/>
</dbReference>
<dbReference type="Proteomes" id="UP000277580">
    <property type="component" value="Unassembled WGS sequence"/>
</dbReference>
<dbReference type="SMART" id="SM00248">
    <property type="entry name" value="ANK"/>
    <property type="match status" value="6"/>
</dbReference>
<evidence type="ECO:0000313" key="5">
    <source>
        <dbReference type="Proteomes" id="UP000277580"/>
    </source>
</evidence>
<keyword evidence="5" id="KW-1185">Reference proteome</keyword>
<dbReference type="CDD" id="cd09917">
    <property type="entry name" value="F-box_SF"/>
    <property type="match status" value="1"/>
</dbReference>
<sequence length="382" mass="43187">MPLPELHDAPNEVIYEIAGYLDPTDLNSFLRCNRHLALLLGPCLHKIALSPKNGHSALFEAAMRFKYKLVEYILKNQVDADINMEGLPMNFPVFESWPGSVADCTTSLLCCAVRDHHFGTIKTLVEKGARIPTQQEHERVGMIEIRDEQLFEYLLDSGFPMPGYALHSIIYWDIGPYDKRYPECSRDWVFSIYLEKGADIDQKRPYGDGDTPLNYAAYRRRDKIVTMLLDHGADVNAVNKMGHTPLLSAVMNHYDDRRYLYDYYKSRYLDVVRERAWFHVERATWEDLEAVYPERGESIVRQLLDRGANINTRAPDGKTALHIPTISLGKDGSTGLLEILLQNGADIAAVDNEGLTALYYAVESACTEAVSILLANGADHSV</sequence>
<dbReference type="Gene3D" id="1.25.40.20">
    <property type="entry name" value="Ankyrin repeat-containing domain"/>
    <property type="match status" value="3"/>
</dbReference>
<feature type="repeat" description="ANK" evidence="3">
    <location>
        <begin position="353"/>
        <end position="382"/>
    </location>
</feature>
<evidence type="ECO:0000313" key="4">
    <source>
        <dbReference type="EMBL" id="RPB16173.1"/>
    </source>
</evidence>
<dbReference type="OrthoDB" id="194358at2759"/>
<evidence type="ECO:0000256" key="3">
    <source>
        <dbReference type="PROSITE-ProRule" id="PRU00023"/>
    </source>
</evidence>
<dbReference type="InterPro" id="IPR036770">
    <property type="entry name" value="Ankyrin_rpt-contain_sf"/>
</dbReference>
<evidence type="ECO:0000256" key="1">
    <source>
        <dbReference type="ARBA" id="ARBA00022737"/>
    </source>
</evidence>
<organism evidence="4 5">
    <name type="scientific">Morchella conica CCBAS932</name>
    <dbReference type="NCBI Taxonomy" id="1392247"/>
    <lineage>
        <taxon>Eukaryota</taxon>
        <taxon>Fungi</taxon>
        <taxon>Dikarya</taxon>
        <taxon>Ascomycota</taxon>
        <taxon>Pezizomycotina</taxon>
        <taxon>Pezizomycetes</taxon>
        <taxon>Pezizales</taxon>
        <taxon>Morchellaceae</taxon>
        <taxon>Morchella</taxon>
    </lineage>
</organism>
<dbReference type="PROSITE" id="PS50088">
    <property type="entry name" value="ANK_REPEAT"/>
    <property type="match status" value="3"/>
</dbReference>
<accession>A0A3N4L028</accession>
<evidence type="ECO:0000256" key="2">
    <source>
        <dbReference type="ARBA" id="ARBA00023043"/>
    </source>
</evidence>
<dbReference type="PANTHER" id="PTHR24126:SF14">
    <property type="entry name" value="ANK_REP_REGION DOMAIN-CONTAINING PROTEIN"/>
    <property type="match status" value="1"/>
</dbReference>
<feature type="repeat" description="ANK" evidence="3">
    <location>
        <begin position="208"/>
        <end position="240"/>
    </location>
</feature>
<reference evidence="4 5" key="1">
    <citation type="journal article" date="2018" name="Nat. Ecol. Evol.">
        <title>Pezizomycetes genomes reveal the molecular basis of ectomycorrhizal truffle lifestyle.</title>
        <authorList>
            <person name="Murat C."/>
            <person name="Payen T."/>
            <person name="Noel B."/>
            <person name="Kuo A."/>
            <person name="Morin E."/>
            <person name="Chen J."/>
            <person name="Kohler A."/>
            <person name="Krizsan K."/>
            <person name="Balestrini R."/>
            <person name="Da Silva C."/>
            <person name="Montanini B."/>
            <person name="Hainaut M."/>
            <person name="Levati E."/>
            <person name="Barry K.W."/>
            <person name="Belfiori B."/>
            <person name="Cichocki N."/>
            <person name="Clum A."/>
            <person name="Dockter R.B."/>
            <person name="Fauchery L."/>
            <person name="Guy J."/>
            <person name="Iotti M."/>
            <person name="Le Tacon F."/>
            <person name="Lindquist E.A."/>
            <person name="Lipzen A."/>
            <person name="Malagnac F."/>
            <person name="Mello A."/>
            <person name="Molinier V."/>
            <person name="Miyauchi S."/>
            <person name="Poulain J."/>
            <person name="Riccioni C."/>
            <person name="Rubini A."/>
            <person name="Sitrit Y."/>
            <person name="Splivallo R."/>
            <person name="Traeger S."/>
            <person name="Wang M."/>
            <person name="Zifcakova L."/>
            <person name="Wipf D."/>
            <person name="Zambonelli A."/>
            <person name="Paolocci F."/>
            <person name="Nowrousian M."/>
            <person name="Ottonello S."/>
            <person name="Baldrian P."/>
            <person name="Spatafora J.W."/>
            <person name="Henrissat B."/>
            <person name="Nagy L.G."/>
            <person name="Aury J.M."/>
            <person name="Wincker P."/>
            <person name="Grigoriev I.V."/>
            <person name="Bonfante P."/>
            <person name="Martin F.M."/>
        </authorList>
    </citation>
    <scope>NUCLEOTIDE SEQUENCE [LARGE SCALE GENOMIC DNA]</scope>
    <source>
        <strain evidence="4 5">CCBAS932</strain>
    </source>
</reference>
<dbReference type="STRING" id="1392247.A0A3N4L028"/>
<protein>
    <submittedName>
        <fullName evidence="4">Ankyrin</fullName>
    </submittedName>
</protein>
<gene>
    <name evidence="4" type="ORF">P167DRAFT_570885</name>
</gene>
<feature type="repeat" description="ANK" evidence="3">
    <location>
        <begin position="316"/>
        <end position="352"/>
    </location>
</feature>
<keyword evidence="1" id="KW-0677">Repeat</keyword>
<dbReference type="EMBL" id="ML119110">
    <property type="protein sequence ID" value="RPB16173.1"/>
    <property type="molecule type" value="Genomic_DNA"/>
</dbReference>
<proteinExistence type="predicted"/>
<dbReference type="PROSITE" id="PS50297">
    <property type="entry name" value="ANK_REP_REGION"/>
    <property type="match status" value="3"/>
</dbReference>
<dbReference type="AlphaFoldDB" id="A0A3N4L028"/>
<name>A0A3N4L028_9PEZI</name>